<dbReference type="Pfam" id="PF02518">
    <property type="entry name" value="HATPase_c"/>
    <property type="match status" value="1"/>
</dbReference>
<dbReference type="SUPFAM" id="SSF51206">
    <property type="entry name" value="cAMP-binding domain-like"/>
    <property type="match status" value="1"/>
</dbReference>
<keyword evidence="8" id="KW-1185">Reference proteome</keyword>
<dbReference type="PRINTS" id="PR00344">
    <property type="entry name" value="BCTRLSENSOR"/>
</dbReference>
<dbReference type="InterPro" id="IPR018490">
    <property type="entry name" value="cNMP-bd_dom_sf"/>
</dbReference>
<evidence type="ECO:0000256" key="4">
    <source>
        <dbReference type="ARBA" id="ARBA00023012"/>
    </source>
</evidence>
<gene>
    <name evidence="7" type="primary">zraS</name>
    <name evidence="7" type="ORF">NCTC10437_05633</name>
</gene>
<dbReference type="KEGG" id="mauu:NCTC10437_05633"/>
<dbReference type="SUPFAM" id="SSF55874">
    <property type="entry name" value="ATPase domain of HSP90 chaperone/DNA topoisomerase II/histidine kinase"/>
    <property type="match status" value="1"/>
</dbReference>
<evidence type="ECO:0000256" key="3">
    <source>
        <dbReference type="ARBA" id="ARBA00022777"/>
    </source>
</evidence>
<accession>A0A448J1U3</accession>
<evidence type="ECO:0000313" key="7">
    <source>
        <dbReference type="EMBL" id="VEG58601.1"/>
    </source>
</evidence>
<dbReference type="RefSeq" id="WP_048631423.1">
    <property type="nucleotide sequence ID" value="NZ_CVQQ01000003.1"/>
</dbReference>
<keyword evidence="4" id="KW-0902">Two-component regulatory system</keyword>
<dbReference type="Pfam" id="PF00027">
    <property type="entry name" value="cNMP_binding"/>
    <property type="match status" value="1"/>
</dbReference>
<dbReference type="PROSITE" id="PS50109">
    <property type="entry name" value="HIS_KIN"/>
    <property type="match status" value="1"/>
</dbReference>
<dbReference type="InterPro" id="IPR000595">
    <property type="entry name" value="cNMP-bd_dom"/>
</dbReference>
<dbReference type="CDD" id="cd00038">
    <property type="entry name" value="CAP_ED"/>
    <property type="match status" value="1"/>
</dbReference>
<evidence type="ECO:0000256" key="1">
    <source>
        <dbReference type="ARBA" id="ARBA00000085"/>
    </source>
</evidence>
<dbReference type="InterPro" id="IPR036890">
    <property type="entry name" value="HATPase_C_sf"/>
</dbReference>
<evidence type="ECO:0000259" key="6">
    <source>
        <dbReference type="PROSITE" id="PS50109"/>
    </source>
</evidence>
<dbReference type="InterPro" id="IPR003594">
    <property type="entry name" value="HATPase_dom"/>
</dbReference>
<dbReference type="EMBL" id="LR134356">
    <property type="protein sequence ID" value="VEG58601.1"/>
    <property type="molecule type" value="Genomic_DNA"/>
</dbReference>
<protein>
    <recommendedName>
        <fullName evidence="2">histidine kinase</fullName>
        <ecNumber evidence="2">2.7.13.3</ecNumber>
    </recommendedName>
</protein>
<comment type="catalytic activity">
    <reaction evidence="1">
        <text>ATP + protein L-histidine = ADP + protein N-phospho-L-histidine.</text>
        <dbReference type="EC" id="2.7.13.3"/>
    </reaction>
</comment>
<dbReference type="Gene3D" id="3.30.565.10">
    <property type="entry name" value="Histidine kinase-like ATPase, C-terminal domain"/>
    <property type="match status" value="1"/>
</dbReference>
<keyword evidence="3 7" id="KW-0418">Kinase</keyword>
<dbReference type="STRING" id="1791.GCA_001049355_01505"/>
<dbReference type="Gene3D" id="2.60.120.10">
    <property type="entry name" value="Jelly Rolls"/>
    <property type="match status" value="1"/>
</dbReference>
<evidence type="ECO:0000259" key="5">
    <source>
        <dbReference type="PROSITE" id="PS50042"/>
    </source>
</evidence>
<dbReference type="InterPro" id="IPR004358">
    <property type="entry name" value="Sig_transdc_His_kin-like_C"/>
</dbReference>
<feature type="domain" description="Histidine kinase" evidence="6">
    <location>
        <begin position="319"/>
        <end position="491"/>
    </location>
</feature>
<dbReference type="EC" id="2.7.13.3" evidence="2"/>
<evidence type="ECO:0000256" key="2">
    <source>
        <dbReference type="ARBA" id="ARBA00012438"/>
    </source>
</evidence>
<dbReference type="GO" id="GO:0004673">
    <property type="term" value="F:protein histidine kinase activity"/>
    <property type="evidence" value="ECO:0007669"/>
    <property type="project" value="UniProtKB-EC"/>
</dbReference>
<reference evidence="7 8" key="1">
    <citation type="submission" date="2018-12" db="EMBL/GenBank/DDBJ databases">
        <authorList>
            <consortium name="Pathogen Informatics"/>
        </authorList>
    </citation>
    <scope>NUCLEOTIDE SEQUENCE [LARGE SCALE GENOMIC DNA]</scope>
    <source>
        <strain evidence="7 8">NCTC10437</strain>
    </source>
</reference>
<dbReference type="SMART" id="SM00100">
    <property type="entry name" value="cNMP"/>
    <property type="match status" value="1"/>
</dbReference>
<dbReference type="PROSITE" id="PS50042">
    <property type="entry name" value="CNMP_BINDING_3"/>
    <property type="match status" value="1"/>
</dbReference>
<dbReference type="Proteomes" id="UP000279306">
    <property type="component" value="Chromosome"/>
</dbReference>
<dbReference type="GO" id="GO:0000160">
    <property type="term" value="P:phosphorelay signal transduction system"/>
    <property type="evidence" value="ECO:0007669"/>
    <property type="project" value="UniProtKB-KW"/>
</dbReference>
<sequence>MTRERCRAAELRTLPLFASLTEAQLDSLCADGRVLSLPAGPLCAEGEPATEFFVLIDGEAVTSKRSAGVDVDIVRTSRRGEFFGVWAARSAVHEHHYDASVRLARASRVFVIGTGSFVRFLRAHLPLALDLRAGHLHDHQQQRESLSRRDMLLALGALTAGLTDQLHTAAAALDRSINGLRAGMGEARCKLPDQVEATFTPEALRVLFSIEDEVAAQVAKYSQQLRPVAGQAYVAPLTADEAAHRRRGVGEWLQQHGIPADRASPATFVDGGVGVDRLECVAASVADIGASGSLPGVVDRLQQTIGTELHIGEIAAACERISALLTGVKQYSQMDRGVYQSVDVHDLLRSTGVMFGDRVAMPGKGAPVTLVKETDLSLPELLCYPGDLNQVWTQLFDNALQAMGGRGTLTVRTMRDGESMIRVEICDDGPGIAPDIIDRVFTAFFTTRPGSAAGLGLDLVRRIVVEKHLGTVAVQSTPGDTRFIVCLPLRAPAPTVRGLEGD</sequence>
<dbReference type="InterPro" id="IPR014710">
    <property type="entry name" value="RmlC-like_jellyroll"/>
</dbReference>
<dbReference type="PANTHER" id="PTHR43065">
    <property type="entry name" value="SENSOR HISTIDINE KINASE"/>
    <property type="match status" value="1"/>
</dbReference>
<proteinExistence type="predicted"/>
<dbReference type="OrthoDB" id="1931120at2"/>
<dbReference type="SMART" id="SM00387">
    <property type="entry name" value="HATPase_c"/>
    <property type="match status" value="1"/>
</dbReference>
<keyword evidence="7" id="KW-0808">Transferase</keyword>
<dbReference type="InterPro" id="IPR005467">
    <property type="entry name" value="His_kinase_dom"/>
</dbReference>
<organism evidence="7 8">
    <name type="scientific">Mycolicibacterium aurum</name>
    <name type="common">Mycobacterium aurum</name>
    <dbReference type="NCBI Taxonomy" id="1791"/>
    <lineage>
        <taxon>Bacteria</taxon>
        <taxon>Bacillati</taxon>
        <taxon>Actinomycetota</taxon>
        <taxon>Actinomycetes</taxon>
        <taxon>Mycobacteriales</taxon>
        <taxon>Mycobacteriaceae</taxon>
        <taxon>Mycolicibacterium</taxon>
    </lineage>
</organism>
<dbReference type="AlphaFoldDB" id="A0A448J1U3"/>
<dbReference type="PANTHER" id="PTHR43065:SF48">
    <property type="entry name" value="HISTIDINE KINASE"/>
    <property type="match status" value="1"/>
</dbReference>
<evidence type="ECO:0000313" key="8">
    <source>
        <dbReference type="Proteomes" id="UP000279306"/>
    </source>
</evidence>
<name>A0A448J1U3_MYCAU</name>
<feature type="domain" description="Cyclic nucleotide-binding" evidence="5">
    <location>
        <begin position="45"/>
        <end position="121"/>
    </location>
</feature>